<dbReference type="AlphaFoldDB" id="A0A3S0K988"/>
<keyword evidence="1" id="KW-0732">Signal</keyword>
<gene>
    <name evidence="2" type="ORF">EKG38_12700</name>
</gene>
<evidence type="ECO:0000313" key="2">
    <source>
        <dbReference type="EMBL" id="RTR38376.1"/>
    </source>
</evidence>
<comment type="caution">
    <text evidence="2">The sequence shown here is derived from an EMBL/GenBank/DDBJ whole genome shotgun (WGS) entry which is preliminary data.</text>
</comment>
<dbReference type="EMBL" id="RXNU01000006">
    <property type="protein sequence ID" value="RTR38376.1"/>
    <property type="molecule type" value="Genomic_DNA"/>
</dbReference>
<evidence type="ECO:0008006" key="4">
    <source>
        <dbReference type="Google" id="ProtNLM"/>
    </source>
</evidence>
<organism evidence="2 3">
    <name type="scientific">Shewanella canadensis</name>
    <dbReference type="NCBI Taxonomy" id="271096"/>
    <lineage>
        <taxon>Bacteria</taxon>
        <taxon>Pseudomonadati</taxon>
        <taxon>Pseudomonadota</taxon>
        <taxon>Gammaproteobacteria</taxon>
        <taxon>Alteromonadales</taxon>
        <taxon>Shewanellaceae</taxon>
        <taxon>Shewanella</taxon>
    </lineage>
</organism>
<dbReference type="Proteomes" id="UP000267448">
    <property type="component" value="Unassembled WGS sequence"/>
</dbReference>
<dbReference type="OrthoDB" id="6402251at2"/>
<keyword evidence="3" id="KW-1185">Reference proteome</keyword>
<evidence type="ECO:0000313" key="3">
    <source>
        <dbReference type="Proteomes" id="UP000267448"/>
    </source>
</evidence>
<sequence length="146" mass="16229">MSRLCSRGALALLASLVLLSGCASQPDKSLQCGIVSGYLEPDANQDLYRVVVTHLNGKPVISKPNYQLSPGVYEFTLAELISSPSLKVKLAARTPKVLSVTVDAEQRYHLGAKFNTDKRYRGNDTGYWQPEVWLQEYHECELSQPE</sequence>
<reference evidence="2 3" key="1">
    <citation type="submission" date="2018-12" db="EMBL/GenBank/DDBJ databases">
        <authorList>
            <person name="Yu L."/>
        </authorList>
    </citation>
    <scope>NUCLEOTIDE SEQUENCE [LARGE SCALE GENOMIC DNA]</scope>
    <source>
        <strain evidence="2 3">HAW-EB2</strain>
    </source>
</reference>
<evidence type="ECO:0000256" key="1">
    <source>
        <dbReference type="SAM" id="SignalP"/>
    </source>
</evidence>
<dbReference type="PROSITE" id="PS51257">
    <property type="entry name" value="PROKAR_LIPOPROTEIN"/>
    <property type="match status" value="1"/>
</dbReference>
<dbReference type="RefSeq" id="WP_126520619.1">
    <property type="nucleotide sequence ID" value="NZ_RXNU01000006.1"/>
</dbReference>
<feature type="signal peptide" evidence="1">
    <location>
        <begin position="1"/>
        <end position="25"/>
    </location>
</feature>
<feature type="chain" id="PRO_5018584855" description="Lipoprotein" evidence="1">
    <location>
        <begin position="26"/>
        <end position="146"/>
    </location>
</feature>
<accession>A0A3S0K988</accession>
<proteinExistence type="predicted"/>
<name>A0A3S0K988_9GAMM</name>
<protein>
    <recommendedName>
        <fullName evidence="4">Lipoprotein</fullName>
    </recommendedName>
</protein>